<dbReference type="GO" id="GO:0004351">
    <property type="term" value="F:glutamate decarboxylase activity"/>
    <property type="evidence" value="ECO:0007669"/>
    <property type="project" value="UniProtKB-EC"/>
</dbReference>
<dbReference type="Gene3D" id="3.40.640.10">
    <property type="entry name" value="Type I PLP-dependent aspartate aminotransferase-like (Major domain)"/>
    <property type="match status" value="1"/>
</dbReference>
<protein>
    <recommendedName>
        <fullName evidence="3 10">Glutamate decarboxylase</fullName>
        <ecNumber evidence="3 10">4.1.1.15</ecNumber>
    </recommendedName>
</protein>
<dbReference type="PANTHER" id="PTHR43321">
    <property type="entry name" value="GLUTAMATE DECARBOXYLASE"/>
    <property type="match status" value="1"/>
</dbReference>
<sequence>MPQDRKAEVQNDAYEGKEIMPDNPQDLPRHVQMELPHEFSVNPLFAREGESVVPRFHMPDEGMLPETAYQIVHDEIALDGNARLNLATFVSTWMEPAAEHLYAKSFDKNMIDKDEYPQTAEIEERCVRILANLWHSPTPLTTMGVSTTGSSEACMLGGLALKRRWQNARKSEGKPADRPNIVFSSAVQVVWEKFANYWEVEPRYVKVSPEHPRLDPQGVLAAVDENTIGVVPILGETYTGLYEPVAAIAKALDDLQERTGLDIPMHVDAASGGFIAPFLQPDLVWDFQLPRVKSINVSGHKYGLVYPGLGWIIWREAEDLPEDLIFRVSYLGGNMPTFALNFSRPGAQVLLQYYNYLRLGKSGYYDVQRASQKVALFLSKAIQKMEPFELLSDGSDIPVFAWRLKDGYTLNWNLYDLSRQLRVFGWQVPAYPLPPDMEAVTIMRVVVRNGFSMDLAHLFLRNLKQTVAFLEAMDGPMPHDTKCDNGFHH</sequence>
<evidence type="ECO:0000256" key="3">
    <source>
        <dbReference type="ARBA" id="ARBA00012421"/>
    </source>
</evidence>
<keyword evidence="4 10" id="KW-0210">Decarboxylase</keyword>
<dbReference type="GO" id="GO:0004058">
    <property type="term" value="F:aromatic-L-amino-acid decarboxylase activity"/>
    <property type="evidence" value="ECO:0007669"/>
    <property type="project" value="UniProtKB-ARBA"/>
</dbReference>
<comment type="catalytic activity">
    <reaction evidence="7 10">
        <text>L-glutamate + H(+) = 4-aminobutanoate + CO2</text>
        <dbReference type="Rhea" id="RHEA:17785"/>
        <dbReference type="ChEBI" id="CHEBI:15378"/>
        <dbReference type="ChEBI" id="CHEBI:16526"/>
        <dbReference type="ChEBI" id="CHEBI:29985"/>
        <dbReference type="ChEBI" id="CHEBI:59888"/>
        <dbReference type="EC" id="4.1.1.15"/>
    </reaction>
</comment>
<feature type="modified residue" description="N6-(pyridoxal phosphate)lysine" evidence="8">
    <location>
        <position position="301"/>
    </location>
</feature>
<dbReference type="SUPFAM" id="SSF53383">
    <property type="entry name" value="PLP-dependent transferases"/>
    <property type="match status" value="1"/>
</dbReference>
<dbReference type="EMBL" id="NUIL01000112">
    <property type="protein sequence ID" value="PGO19339.1"/>
    <property type="molecule type" value="Genomic_DNA"/>
</dbReference>
<gene>
    <name evidence="12" type="ORF">CN984_30480</name>
</gene>
<dbReference type="Gene3D" id="3.90.1150.160">
    <property type="match status" value="1"/>
</dbReference>
<reference evidence="12 13" key="1">
    <citation type="submission" date="2017-09" db="EMBL/GenBank/DDBJ databases">
        <title>Large-scale bioinformatics analysis of Bacillus genomes uncovers conserved roles of natural products in bacterial physiology.</title>
        <authorList>
            <consortium name="Agbiome Team Llc"/>
            <person name="Bleich R.M."/>
            <person name="Grubbs K.J."/>
            <person name="Santa Maria K.C."/>
            <person name="Allen S.E."/>
            <person name="Farag S."/>
            <person name="Shank E.A."/>
            <person name="Bowers A."/>
        </authorList>
    </citation>
    <scope>NUCLEOTIDE SEQUENCE [LARGE SCALE GENOMIC DNA]</scope>
    <source>
        <strain evidence="12 13">AFS050027</strain>
    </source>
</reference>
<evidence type="ECO:0000313" key="13">
    <source>
        <dbReference type="Proteomes" id="UP000223777"/>
    </source>
</evidence>
<dbReference type="NCBIfam" id="TIGR01788">
    <property type="entry name" value="Glu-decarb-GAD"/>
    <property type="match status" value="1"/>
</dbReference>
<keyword evidence="5 8" id="KW-0663">Pyridoxal phosphate</keyword>
<evidence type="ECO:0000256" key="4">
    <source>
        <dbReference type="ARBA" id="ARBA00022793"/>
    </source>
</evidence>
<dbReference type="PANTHER" id="PTHR43321:SF3">
    <property type="entry name" value="GLUTAMATE DECARBOXYLASE"/>
    <property type="match status" value="1"/>
</dbReference>
<comment type="caution">
    <text evidence="12">The sequence shown here is derived from an EMBL/GenBank/DDBJ whole genome shotgun (WGS) entry which is preliminary data.</text>
</comment>
<dbReference type="GO" id="GO:0006538">
    <property type="term" value="P:L-glutamate catabolic process"/>
    <property type="evidence" value="ECO:0007669"/>
    <property type="project" value="TreeGrafter"/>
</dbReference>
<name>A0A2B9PAM1_BACCE</name>
<comment type="cofactor">
    <cofactor evidence="1 8 9">
        <name>pyridoxal 5'-phosphate</name>
        <dbReference type="ChEBI" id="CHEBI:597326"/>
    </cofactor>
</comment>
<evidence type="ECO:0000256" key="8">
    <source>
        <dbReference type="PIRSR" id="PIRSR602129-50"/>
    </source>
</evidence>
<dbReference type="InterPro" id="IPR015424">
    <property type="entry name" value="PyrdxlP-dep_Trfase"/>
</dbReference>
<evidence type="ECO:0000256" key="1">
    <source>
        <dbReference type="ARBA" id="ARBA00001933"/>
    </source>
</evidence>
<dbReference type="InterPro" id="IPR010107">
    <property type="entry name" value="Glutamate_decarboxylase"/>
</dbReference>
<evidence type="ECO:0000256" key="11">
    <source>
        <dbReference type="SAM" id="MobiDB-lite"/>
    </source>
</evidence>
<dbReference type="InterPro" id="IPR002129">
    <property type="entry name" value="PyrdxlP-dep_de-COase"/>
</dbReference>
<dbReference type="FunFam" id="3.40.640.10:FF:000017">
    <property type="entry name" value="Glutamate decarboxylase"/>
    <property type="match status" value="1"/>
</dbReference>
<dbReference type="CDD" id="cd06450">
    <property type="entry name" value="DOPA_deC_like"/>
    <property type="match status" value="1"/>
</dbReference>
<dbReference type="RefSeq" id="WP_098768068.1">
    <property type="nucleotide sequence ID" value="NZ_NUIL01000112.1"/>
</dbReference>
<dbReference type="InterPro" id="IPR015421">
    <property type="entry name" value="PyrdxlP-dep_Trfase_major"/>
</dbReference>
<accession>A0A2B9PAM1</accession>
<organism evidence="12 13">
    <name type="scientific">Bacillus cereus</name>
    <dbReference type="NCBI Taxonomy" id="1396"/>
    <lineage>
        <taxon>Bacteria</taxon>
        <taxon>Bacillati</taxon>
        <taxon>Bacillota</taxon>
        <taxon>Bacilli</taxon>
        <taxon>Bacillales</taxon>
        <taxon>Bacillaceae</taxon>
        <taxon>Bacillus</taxon>
        <taxon>Bacillus cereus group</taxon>
    </lineage>
</organism>
<evidence type="ECO:0000256" key="2">
    <source>
        <dbReference type="ARBA" id="ARBA00009533"/>
    </source>
</evidence>
<feature type="compositionally biased region" description="Basic and acidic residues" evidence="11">
    <location>
        <begin position="1"/>
        <end position="20"/>
    </location>
</feature>
<dbReference type="Proteomes" id="UP000223777">
    <property type="component" value="Unassembled WGS sequence"/>
</dbReference>
<evidence type="ECO:0000256" key="10">
    <source>
        <dbReference type="RuleBase" id="RU361171"/>
    </source>
</evidence>
<evidence type="ECO:0000313" key="12">
    <source>
        <dbReference type="EMBL" id="PGO19339.1"/>
    </source>
</evidence>
<dbReference type="GO" id="GO:0005829">
    <property type="term" value="C:cytosol"/>
    <property type="evidence" value="ECO:0007669"/>
    <property type="project" value="TreeGrafter"/>
</dbReference>
<dbReference type="EC" id="4.1.1.15" evidence="3 10"/>
<dbReference type="Gene3D" id="4.10.280.50">
    <property type="match status" value="1"/>
</dbReference>
<comment type="similarity">
    <text evidence="2 9">Belongs to the group II decarboxylase family.</text>
</comment>
<dbReference type="AlphaFoldDB" id="A0A2B9PAM1"/>
<proteinExistence type="inferred from homology"/>
<evidence type="ECO:0000256" key="7">
    <source>
        <dbReference type="ARBA" id="ARBA00048868"/>
    </source>
</evidence>
<keyword evidence="6 9" id="KW-0456">Lyase</keyword>
<feature type="region of interest" description="Disordered" evidence="11">
    <location>
        <begin position="1"/>
        <end position="25"/>
    </location>
</feature>
<dbReference type="GO" id="GO:0030170">
    <property type="term" value="F:pyridoxal phosphate binding"/>
    <property type="evidence" value="ECO:0007669"/>
    <property type="project" value="InterPro"/>
</dbReference>
<evidence type="ECO:0000256" key="9">
    <source>
        <dbReference type="RuleBase" id="RU000382"/>
    </source>
</evidence>
<evidence type="ECO:0000256" key="6">
    <source>
        <dbReference type="ARBA" id="ARBA00023239"/>
    </source>
</evidence>
<dbReference type="Pfam" id="PF00282">
    <property type="entry name" value="Pyridoxal_deC"/>
    <property type="match status" value="1"/>
</dbReference>
<evidence type="ECO:0000256" key="5">
    <source>
        <dbReference type="ARBA" id="ARBA00022898"/>
    </source>
</evidence>